<proteinExistence type="predicted"/>
<dbReference type="Proteomes" id="UP000298390">
    <property type="component" value="Unassembled WGS sequence"/>
</dbReference>
<evidence type="ECO:0000259" key="2">
    <source>
        <dbReference type="PROSITE" id="PS50280"/>
    </source>
</evidence>
<dbReference type="Gene3D" id="2.170.270.10">
    <property type="entry name" value="SET domain"/>
    <property type="match status" value="1"/>
</dbReference>
<reference evidence="3 4" key="1">
    <citation type="submission" date="2019-01" db="EMBL/GenBank/DDBJ databases">
        <title>Genome sequencing of the rare red list fungi Fomitopsis rosea.</title>
        <authorList>
            <person name="Buettner E."/>
            <person name="Kellner H."/>
        </authorList>
    </citation>
    <scope>NUCLEOTIDE SEQUENCE [LARGE SCALE GENOMIC DNA]</scope>
    <source>
        <strain evidence="3 4">DSM 105464</strain>
    </source>
</reference>
<evidence type="ECO:0000256" key="1">
    <source>
        <dbReference type="SAM" id="MobiDB-lite"/>
    </source>
</evidence>
<dbReference type="InterPro" id="IPR053185">
    <property type="entry name" value="SET_domain_protein"/>
</dbReference>
<name>A0A4Y9YBX9_9APHY</name>
<dbReference type="STRING" id="34475.A0A4Y9YBX9"/>
<dbReference type="Pfam" id="PF00856">
    <property type="entry name" value="SET"/>
    <property type="match status" value="1"/>
</dbReference>
<dbReference type="InterPro" id="IPR046341">
    <property type="entry name" value="SET_dom_sf"/>
</dbReference>
<organism evidence="3 4">
    <name type="scientific">Rhodofomes roseus</name>
    <dbReference type="NCBI Taxonomy" id="34475"/>
    <lineage>
        <taxon>Eukaryota</taxon>
        <taxon>Fungi</taxon>
        <taxon>Dikarya</taxon>
        <taxon>Basidiomycota</taxon>
        <taxon>Agaricomycotina</taxon>
        <taxon>Agaricomycetes</taxon>
        <taxon>Polyporales</taxon>
        <taxon>Rhodofomes</taxon>
    </lineage>
</organism>
<dbReference type="PANTHER" id="PTHR47332">
    <property type="entry name" value="SET DOMAIN-CONTAINING PROTEIN 5"/>
    <property type="match status" value="1"/>
</dbReference>
<dbReference type="CDD" id="cd20071">
    <property type="entry name" value="SET_SMYD"/>
    <property type="match status" value="1"/>
</dbReference>
<gene>
    <name evidence="3" type="ORF">EVJ58_g5529</name>
</gene>
<comment type="caution">
    <text evidence="3">The sequence shown here is derived from an EMBL/GenBank/DDBJ whole genome shotgun (WGS) entry which is preliminary data.</text>
</comment>
<evidence type="ECO:0000313" key="4">
    <source>
        <dbReference type="Proteomes" id="UP000298390"/>
    </source>
</evidence>
<dbReference type="InterPro" id="IPR001214">
    <property type="entry name" value="SET_dom"/>
</dbReference>
<protein>
    <recommendedName>
        <fullName evidence="2">SET domain-containing protein</fullName>
    </recommendedName>
</protein>
<dbReference type="PROSITE" id="PS50280">
    <property type="entry name" value="SET"/>
    <property type="match status" value="1"/>
</dbReference>
<feature type="domain" description="SET" evidence="2">
    <location>
        <begin position="155"/>
        <end position="317"/>
    </location>
</feature>
<dbReference type="AlphaFoldDB" id="A0A4Y9YBX9"/>
<evidence type="ECO:0000313" key="3">
    <source>
        <dbReference type="EMBL" id="TFY59835.1"/>
    </source>
</evidence>
<dbReference type="SMART" id="SM00317">
    <property type="entry name" value="SET"/>
    <property type="match status" value="1"/>
</dbReference>
<sequence length="469" mass="51979">MYSQMKRGFLKQGLGAERKAPAPSRDGSSTKSTVQSPVAEASTPVSTTGRAPPDEGIYAQMKRGFLKEGLNKRAEADSTAASKRATPRPATVQPAVDTSNYQMHSSFRLVCPEEDKSKGGQPNYRRQVPPPCVCAYSREGGETDMIMIGTRAELEHIIPFGEETEQKGLGMFATRVIKAGELVLAERPTVLSPRDSLGNKYFAPLAPAFYDAALAALSEGARAAFMTLVDRCSLGKRAHPLAGRIMTNGFTAGNLLGEDAEDNPQDVVFAATYLLISRANHDCIPNAHYHWHRARWCGQLHATRDIAAGEEITVKYTTLTTHAERQAFFQKQYSCSCLCRTCLDASPEDARRSDERREAVVQLLCRLENALDPSAYPLLQDSEERAVRRTLECARREGMMFQYANILHQGSRIMQMQDSPLVAFDWLKEARRAYAMILGEDSIGVVQVDDIGQYLVDRMRARGMQCSWP</sequence>
<feature type="compositionally biased region" description="Polar residues" evidence="1">
    <location>
        <begin position="26"/>
        <end position="36"/>
    </location>
</feature>
<feature type="region of interest" description="Disordered" evidence="1">
    <location>
        <begin position="1"/>
        <end position="59"/>
    </location>
</feature>
<feature type="region of interest" description="Disordered" evidence="1">
    <location>
        <begin position="71"/>
        <end position="93"/>
    </location>
</feature>
<dbReference type="PANTHER" id="PTHR47332:SF4">
    <property type="entry name" value="SET DOMAIN-CONTAINING PROTEIN 5"/>
    <property type="match status" value="1"/>
</dbReference>
<accession>A0A4Y9YBX9</accession>
<dbReference type="EMBL" id="SEKV01000285">
    <property type="protein sequence ID" value="TFY59835.1"/>
    <property type="molecule type" value="Genomic_DNA"/>
</dbReference>
<dbReference type="SUPFAM" id="SSF82199">
    <property type="entry name" value="SET domain"/>
    <property type="match status" value="1"/>
</dbReference>